<accession>A0A5B7X297</accession>
<gene>
    <name evidence="2" type="ORF">FHG64_04740</name>
</gene>
<dbReference type="AlphaFoldDB" id="A0A5B7X297"/>
<reference evidence="2 3" key="1">
    <citation type="submission" date="2019-06" db="EMBL/GenBank/DDBJ databases">
        <title>Complete genome sequence of Antarcticibacterium flavum KCTC 52984T from an Antarctic marine sediment.</title>
        <authorList>
            <person name="Lee Y.M."/>
            <person name="Shin S.C."/>
        </authorList>
    </citation>
    <scope>NUCLEOTIDE SEQUENCE [LARGE SCALE GENOMIC DNA]</scope>
    <source>
        <strain evidence="2 3">KCTC 52984</strain>
    </source>
</reference>
<feature type="signal peptide" evidence="1">
    <location>
        <begin position="1"/>
        <end position="22"/>
    </location>
</feature>
<proteinExistence type="predicted"/>
<feature type="chain" id="PRO_5022718591" description="DUF4097 domain-containing protein" evidence="1">
    <location>
        <begin position="23"/>
        <end position="460"/>
    </location>
</feature>
<name>A0A5B7X297_9FLAO</name>
<dbReference type="Proteomes" id="UP000309016">
    <property type="component" value="Chromosome"/>
</dbReference>
<evidence type="ECO:0000313" key="3">
    <source>
        <dbReference type="Proteomes" id="UP000309016"/>
    </source>
</evidence>
<organism evidence="2 3">
    <name type="scientific">Antarcticibacterium flavum</name>
    <dbReference type="NCBI Taxonomy" id="2058175"/>
    <lineage>
        <taxon>Bacteria</taxon>
        <taxon>Pseudomonadati</taxon>
        <taxon>Bacteroidota</taxon>
        <taxon>Flavobacteriia</taxon>
        <taxon>Flavobacteriales</taxon>
        <taxon>Flavobacteriaceae</taxon>
        <taxon>Antarcticibacterium</taxon>
    </lineage>
</organism>
<evidence type="ECO:0000256" key="1">
    <source>
        <dbReference type="SAM" id="SignalP"/>
    </source>
</evidence>
<keyword evidence="1" id="KW-0732">Signal</keyword>
<evidence type="ECO:0008006" key="4">
    <source>
        <dbReference type="Google" id="ProtNLM"/>
    </source>
</evidence>
<dbReference type="OrthoDB" id="1420424at2"/>
<evidence type="ECO:0000313" key="2">
    <source>
        <dbReference type="EMBL" id="QCY68758.1"/>
    </source>
</evidence>
<dbReference type="EMBL" id="CP040812">
    <property type="protein sequence ID" value="QCY68758.1"/>
    <property type="molecule type" value="Genomic_DNA"/>
</dbReference>
<sequence>MRIFKLNTLLLLLVLSTGTVLAQHKKLDKTFKTNEDVKINLDARHTNVSFETWNKNEVRVEAYIDGKIDAAEAKALLDSWQFDARGNAVEVTISSGGGMMRQPDMNMAALTESLGHLQELIAPLMTEMVAPMMQSFSENPPLPPDFADKMGALNFDFEAYQKDGEKYMKKWEEKIEQKFGKDFEASMEKWAAQFEKNAEVWEKNMEKKMEVKGEKFEKSMEKWAESFGAEMEKWGEQFEKEMEAREGNSGVRVMSIKGGAKANRHLKIMIPANAKLNLDVRHGEVKLGEKTTNLKASLSHSQLTANIIDGQGTEVKASYSPIRVSQWNYGVLNTSYVQNCEIKKARSIKLVSNSSDVSIGEIEETGILSGTFGELKIGKLNPAFKNLDISLKNSDLHLSIPKTGLNFNYNGSQSKIDYPKAATVKSTTSYDNQLLNGYYGAGNANRSISINATFSEIVIK</sequence>
<keyword evidence="3" id="KW-1185">Reference proteome</keyword>
<dbReference type="KEGG" id="afla:FHG64_04740"/>
<dbReference type="RefSeq" id="WP_139065343.1">
    <property type="nucleotide sequence ID" value="NZ_CP040812.1"/>
</dbReference>
<protein>
    <recommendedName>
        <fullName evidence="4">DUF4097 domain-containing protein</fullName>
    </recommendedName>
</protein>